<dbReference type="EMBL" id="LR798255">
    <property type="protein sequence ID" value="CAB5217851.1"/>
    <property type="molecule type" value="Genomic_DNA"/>
</dbReference>
<sequence length="133" mass="14996">MEFKSFDVLLKAFELDLQEKAINQTNPAGFAHAESLVADGKVITPGQWNHPTAAEENDYLQANGYAEFSKWYLGIDTAMDKETKGHYGYVYTSDFKTVDREGLIAIRKRAAQHHQDKIFAEAGKLIDKIDAKK</sequence>
<name>A0A6J7WIR8_9CAUD</name>
<protein>
    <submittedName>
        <fullName evidence="1">Uncharacterized protein</fullName>
    </submittedName>
</protein>
<accession>A0A6J7WIR8</accession>
<reference evidence="1" key="1">
    <citation type="submission" date="2020-05" db="EMBL/GenBank/DDBJ databases">
        <authorList>
            <person name="Chiriac C."/>
            <person name="Salcher M."/>
            <person name="Ghai R."/>
            <person name="Kavagutti S V."/>
        </authorList>
    </citation>
    <scope>NUCLEOTIDE SEQUENCE</scope>
</reference>
<organism evidence="1">
    <name type="scientific">uncultured Caudovirales phage</name>
    <dbReference type="NCBI Taxonomy" id="2100421"/>
    <lineage>
        <taxon>Viruses</taxon>
        <taxon>Duplodnaviria</taxon>
        <taxon>Heunggongvirae</taxon>
        <taxon>Uroviricota</taxon>
        <taxon>Caudoviricetes</taxon>
        <taxon>Peduoviridae</taxon>
        <taxon>Maltschvirus</taxon>
        <taxon>Maltschvirus maltsch</taxon>
    </lineage>
</organism>
<gene>
    <name evidence="1" type="ORF">UFOVP203_22</name>
</gene>
<evidence type="ECO:0000313" key="1">
    <source>
        <dbReference type="EMBL" id="CAB5217851.1"/>
    </source>
</evidence>
<proteinExistence type="predicted"/>